<proteinExistence type="predicted"/>
<feature type="transmembrane region" description="Helical" evidence="1">
    <location>
        <begin position="71"/>
        <end position="95"/>
    </location>
</feature>
<accession>E0I7M3</accession>
<keyword evidence="1" id="KW-1133">Transmembrane helix</keyword>
<sequence length="186" mass="19408">METLFLACLIGGVLYAIVSVLIGDWLGQVLDGALDFLSADGHPWLHSTAIVGGITVFGGAGLLLKRYSMLSAVSILIVALLIAIVMAIAMFFLYVRPMEQSENSTAFSMKALVGKVAEVLVPIPAVGCGEVLVKVGAGFTNQIAASYDGRPIAGGARVVIVEATNDAVLVSEVDLPLLSDETERGM</sequence>
<dbReference type="eggNOG" id="COG1585">
    <property type="taxonomic scope" value="Bacteria"/>
</dbReference>
<dbReference type="RefSeq" id="WP_006037635.1">
    <property type="nucleotide sequence ID" value="NZ_AEDD01000004.1"/>
</dbReference>
<protein>
    <recommendedName>
        <fullName evidence="2">Membrane protein NfeD2 N-terminal transmembrane domain-containing protein</fullName>
    </recommendedName>
</protein>
<dbReference type="STRING" id="717606.PaecuDRAFT_1624"/>
<feature type="domain" description="Membrane protein NfeD2 N-terminal transmembrane" evidence="2">
    <location>
        <begin position="1"/>
        <end position="103"/>
    </location>
</feature>
<keyword evidence="1" id="KW-0472">Membrane</keyword>
<keyword evidence="1" id="KW-0812">Transmembrane</keyword>
<dbReference type="InterPro" id="IPR012340">
    <property type="entry name" value="NA-bd_OB-fold"/>
</dbReference>
<dbReference type="EMBL" id="AEDD01000004">
    <property type="protein sequence ID" value="EFM11178.1"/>
    <property type="molecule type" value="Genomic_DNA"/>
</dbReference>
<dbReference type="OrthoDB" id="1683445at2"/>
<evidence type="ECO:0000313" key="3">
    <source>
        <dbReference type="EMBL" id="EFM11178.1"/>
    </source>
</evidence>
<feature type="transmembrane region" description="Helical" evidence="1">
    <location>
        <begin position="44"/>
        <end position="64"/>
    </location>
</feature>
<dbReference type="Gene3D" id="2.40.50.140">
    <property type="entry name" value="Nucleic acid-binding proteins"/>
    <property type="match status" value="1"/>
</dbReference>
<reference evidence="3 4" key="1">
    <citation type="submission" date="2010-07" db="EMBL/GenBank/DDBJ databases">
        <title>The draft genome of Paenibacillus curdlanolyticus YK9.</title>
        <authorList>
            <consortium name="US DOE Joint Genome Institute (JGI-PGF)"/>
            <person name="Lucas S."/>
            <person name="Copeland A."/>
            <person name="Lapidus A."/>
            <person name="Cheng J.-F."/>
            <person name="Bruce D."/>
            <person name="Goodwin L."/>
            <person name="Pitluck S."/>
            <person name="Land M.L."/>
            <person name="Hauser L."/>
            <person name="Chang Y.-J."/>
            <person name="Jeffries C."/>
            <person name="Anderson I.J."/>
            <person name="Johnson E."/>
            <person name="Loganathan U."/>
            <person name="Mulhopadhyay B."/>
            <person name="Kyrpides N."/>
            <person name="Woyke T.J."/>
        </authorList>
    </citation>
    <scope>NUCLEOTIDE SEQUENCE [LARGE SCALE GENOMIC DNA]</scope>
    <source>
        <strain evidence="3 4">YK9</strain>
    </source>
</reference>
<organism evidence="3 4">
    <name type="scientific">Paenibacillus curdlanolyticus YK9</name>
    <dbReference type="NCBI Taxonomy" id="717606"/>
    <lineage>
        <taxon>Bacteria</taxon>
        <taxon>Bacillati</taxon>
        <taxon>Bacillota</taxon>
        <taxon>Bacilli</taxon>
        <taxon>Bacillales</taxon>
        <taxon>Paenibacillaceae</taxon>
        <taxon>Paenibacillus</taxon>
    </lineage>
</organism>
<dbReference type="Proteomes" id="UP000005387">
    <property type="component" value="Unassembled WGS sequence"/>
</dbReference>
<dbReference type="Pfam" id="PF25842">
    <property type="entry name" value="NfeD_TM"/>
    <property type="match status" value="1"/>
</dbReference>
<evidence type="ECO:0000259" key="2">
    <source>
        <dbReference type="Pfam" id="PF25842"/>
    </source>
</evidence>
<name>E0I7M3_9BACL</name>
<dbReference type="AlphaFoldDB" id="E0I7M3"/>
<evidence type="ECO:0000256" key="1">
    <source>
        <dbReference type="SAM" id="Phobius"/>
    </source>
</evidence>
<keyword evidence="4" id="KW-1185">Reference proteome</keyword>
<gene>
    <name evidence="3" type="ORF">PaecuDRAFT_1624</name>
</gene>
<dbReference type="InterPro" id="IPR058653">
    <property type="entry name" value="NfeD2_TM"/>
</dbReference>
<evidence type="ECO:0000313" key="4">
    <source>
        <dbReference type="Proteomes" id="UP000005387"/>
    </source>
</evidence>